<evidence type="ECO:0000256" key="1">
    <source>
        <dbReference type="ARBA" id="ARBA00012864"/>
    </source>
</evidence>
<keyword evidence="6 7" id="KW-0408">Iron</keyword>
<dbReference type="AlphaFoldDB" id="D3PCT6"/>
<dbReference type="Proteomes" id="UP000001520">
    <property type="component" value="Chromosome"/>
</dbReference>
<dbReference type="eggNOG" id="COG1228">
    <property type="taxonomic scope" value="Bacteria"/>
</dbReference>
<keyword evidence="10" id="KW-1185">Reference proteome</keyword>
<proteinExistence type="inferred from homology"/>
<dbReference type="SUPFAM" id="SSF51556">
    <property type="entry name" value="Metallo-dependent hydrolases"/>
    <property type="match status" value="1"/>
</dbReference>
<dbReference type="InterPro" id="IPR005920">
    <property type="entry name" value="HutI"/>
</dbReference>
<evidence type="ECO:0000256" key="2">
    <source>
        <dbReference type="ARBA" id="ARBA00022723"/>
    </source>
</evidence>
<evidence type="ECO:0000256" key="6">
    <source>
        <dbReference type="ARBA" id="ARBA00023004"/>
    </source>
</evidence>
<evidence type="ECO:0000256" key="3">
    <source>
        <dbReference type="ARBA" id="ARBA00022801"/>
    </source>
</evidence>
<dbReference type="GO" id="GO:0050480">
    <property type="term" value="F:imidazolonepropionase activity"/>
    <property type="evidence" value="ECO:0007669"/>
    <property type="project" value="UniProtKB-UniRule"/>
</dbReference>
<keyword evidence="3 7" id="KW-0378">Hydrolase</keyword>
<dbReference type="HOGENOM" id="CLU_041647_0_1_0"/>
<dbReference type="SUPFAM" id="SSF51338">
    <property type="entry name" value="Composite domain of metallo-dependent hydrolases"/>
    <property type="match status" value="1"/>
</dbReference>
<keyword evidence="5 7" id="KW-0862">Zinc</keyword>
<dbReference type="GO" id="GO:0019556">
    <property type="term" value="P:L-histidine catabolic process to glutamate and formamide"/>
    <property type="evidence" value="ECO:0007669"/>
    <property type="project" value="UniProtKB-UniRule"/>
</dbReference>
<feature type="binding site" evidence="7">
    <location>
        <position position="325"/>
    </location>
    <ligand>
        <name>N-formimidoyl-L-glutamate</name>
        <dbReference type="ChEBI" id="CHEBI:58928"/>
    </ligand>
</feature>
<dbReference type="KEGG" id="ddf:DEFDS_0937"/>
<feature type="binding site" evidence="7">
    <location>
        <position position="323"/>
    </location>
    <ligand>
        <name>N-formimidoyl-L-glutamate</name>
        <dbReference type="ChEBI" id="CHEBI:58928"/>
    </ligand>
</feature>
<comment type="similarity">
    <text evidence="7">Belongs to the metallo-dependent hydrolases superfamily. HutI family.</text>
</comment>
<comment type="catalytic activity">
    <reaction evidence="7">
        <text>4-imidazolone-5-propanoate + H2O = N-formimidoyl-L-glutamate</text>
        <dbReference type="Rhea" id="RHEA:23660"/>
        <dbReference type="ChEBI" id="CHEBI:15377"/>
        <dbReference type="ChEBI" id="CHEBI:58928"/>
        <dbReference type="ChEBI" id="CHEBI:77893"/>
        <dbReference type="EC" id="3.5.2.7"/>
    </reaction>
</comment>
<feature type="binding site" evidence="7">
    <location>
        <position position="76"/>
    </location>
    <ligand>
        <name>Fe(3+)</name>
        <dbReference type="ChEBI" id="CHEBI:29034"/>
    </ligand>
</feature>
<keyword evidence="4 7" id="KW-0369">Histidine metabolism</keyword>
<comment type="subcellular location">
    <subcellularLocation>
        <location evidence="7">Cytoplasm</location>
    </subcellularLocation>
</comment>
<feature type="binding site" evidence="7">
    <location>
        <position position="321"/>
    </location>
    <ligand>
        <name>Fe(3+)</name>
        <dbReference type="ChEBI" id="CHEBI:29034"/>
    </ligand>
</feature>
<feature type="binding site" evidence="7">
    <location>
        <position position="246"/>
    </location>
    <ligand>
        <name>Zn(2+)</name>
        <dbReference type="ChEBI" id="CHEBI:29105"/>
    </ligand>
</feature>
<comment type="cofactor">
    <cofactor evidence="7">
        <name>Zn(2+)</name>
        <dbReference type="ChEBI" id="CHEBI:29105"/>
    </cofactor>
    <cofactor evidence="7">
        <name>Fe(3+)</name>
        <dbReference type="ChEBI" id="CHEBI:29034"/>
    </cofactor>
    <text evidence="7">Binds 1 zinc or iron ion per subunit.</text>
</comment>
<dbReference type="GO" id="GO:0005737">
    <property type="term" value="C:cytoplasm"/>
    <property type="evidence" value="ECO:0007669"/>
    <property type="project" value="UniProtKB-SubCell"/>
</dbReference>
<evidence type="ECO:0000313" key="10">
    <source>
        <dbReference type="Proteomes" id="UP000001520"/>
    </source>
</evidence>
<dbReference type="InterPro" id="IPR006680">
    <property type="entry name" value="Amidohydro-rel"/>
</dbReference>
<gene>
    <name evidence="7 9" type="primary">hutI</name>
    <name evidence="9" type="ordered locus">DEFDS_0937</name>
</gene>
<feature type="binding site" evidence="7">
    <location>
        <position position="148"/>
    </location>
    <ligand>
        <name>4-imidazolone-5-propanoate</name>
        <dbReference type="ChEBI" id="CHEBI:77893"/>
    </ligand>
</feature>
<evidence type="ECO:0000256" key="4">
    <source>
        <dbReference type="ARBA" id="ARBA00022808"/>
    </source>
</evidence>
<keyword evidence="2 7" id="KW-0479">Metal-binding</keyword>
<dbReference type="GO" id="GO:0008270">
    <property type="term" value="F:zinc ion binding"/>
    <property type="evidence" value="ECO:0007669"/>
    <property type="project" value="UniProtKB-UniRule"/>
</dbReference>
<name>D3PCT6_DEFDS</name>
<feature type="binding site" evidence="7">
    <location>
        <position position="181"/>
    </location>
    <ligand>
        <name>4-imidazolone-5-propanoate</name>
        <dbReference type="ChEBI" id="CHEBI:77893"/>
    </ligand>
</feature>
<dbReference type="InterPro" id="IPR011059">
    <property type="entry name" value="Metal-dep_hydrolase_composite"/>
</dbReference>
<keyword evidence="7" id="KW-0963">Cytoplasm</keyword>
<feature type="binding site" evidence="7">
    <location>
        <position position="321"/>
    </location>
    <ligand>
        <name>Zn(2+)</name>
        <dbReference type="ChEBI" id="CHEBI:29105"/>
    </ligand>
</feature>
<feature type="binding site" evidence="7">
    <location>
        <position position="85"/>
    </location>
    <ligand>
        <name>4-imidazolone-5-propanoate</name>
        <dbReference type="ChEBI" id="CHEBI:77893"/>
    </ligand>
</feature>
<reference evidence="9 10" key="1">
    <citation type="journal article" date="2010" name="DNA Res.">
        <title>Bacterial lifestyle in a deep-sea hydrothermal vent chimney revealed by the genome sequence of the thermophilic bacterium Deferribacter desulfuricans SSM1.</title>
        <authorList>
            <person name="Takaki Y."/>
            <person name="Shimamura S."/>
            <person name="Nakagawa S."/>
            <person name="Fukuhara Y."/>
            <person name="Horikawa H."/>
            <person name="Ankai A."/>
            <person name="Harada T."/>
            <person name="Hosoyama A."/>
            <person name="Oguchi A."/>
            <person name="Fukui S."/>
            <person name="Fujita N."/>
            <person name="Takami H."/>
            <person name="Takai K."/>
        </authorList>
    </citation>
    <scope>NUCLEOTIDE SEQUENCE [LARGE SCALE GENOMIC DNA]</scope>
    <source>
        <strain evidence="10">DSM 14783 / JCM 11476 / NBRC 101012 / SSM1</strain>
    </source>
</reference>
<dbReference type="Pfam" id="PF01979">
    <property type="entry name" value="Amidohydro_1"/>
    <property type="match status" value="1"/>
</dbReference>
<dbReference type="HAMAP" id="MF_00372">
    <property type="entry name" value="HutI"/>
    <property type="match status" value="1"/>
</dbReference>
<dbReference type="GO" id="GO:0005506">
    <property type="term" value="F:iron ion binding"/>
    <property type="evidence" value="ECO:0007669"/>
    <property type="project" value="UniProtKB-UniRule"/>
</dbReference>
<comment type="pathway">
    <text evidence="7">Amino-acid degradation; L-histidine degradation into L-glutamate; N-formimidoyl-L-glutamate from L-histidine: step 3/3.</text>
</comment>
<feature type="binding site" evidence="7">
    <location>
        <position position="249"/>
    </location>
    <ligand>
        <name>4-imidazolone-5-propanoate</name>
        <dbReference type="ChEBI" id="CHEBI:77893"/>
    </ligand>
</feature>
<dbReference type="CDD" id="cd01296">
    <property type="entry name" value="Imidazolone-5PH"/>
    <property type="match status" value="1"/>
</dbReference>
<feature type="binding site" evidence="7">
    <location>
        <position position="78"/>
    </location>
    <ligand>
        <name>Zn(2+)</name>
        <dbReference type="ChEBI" id="CHEBI:29105"/>
    </ligand>
</feature>
<comment type="function">
    <text evidence="7">Catalyzes the hydrolytic cleavage of the carbon-nitrogen bond in imidazolone-5-propanoate to yield N-formimidoyl-L-glutamate. It is the third step in the universal histidine degradation pathway.</text>
</comment>
<dbReference type="GO" id="GO:0019557">
    <property type="term" value="P:L-histidine catabolic process to glutamate and formate"/>
    <property type="evidence" value="ECO:0007669"/>
    <property type="project" value="UniProtKB-UniPathway"/>
</dbReference>
<dbReference type="EC" id="3.5.2.7" evidence="1 7"/>
<dbReference type="PANTHER" id="PTHR42752">
    <property type="entry name" value="IMIDAZOLONEPROPIONASE"/>
    <property type="match status" value="1"/>
</dbReference>
<evidence type="ECO:0000256" key="7">
    <source>
        <dbReference type="HAMAP-Rule" id="MF_00372"/>
    </source>
</evidence>
<feature type="binding site" evidence="7">
    <location>
        <position position="76"/>
    </location>
    <ligand>
        <name>Zn(2+)</name>
        <dbReference type="ChEBI" id="CHEBI:29105"/>
    </ligand>
</feature>
<dbReference type="Gene3D" id="3.20.20.140">
    <property type="entry name" value="Metal-dependent hydrolases"/>
    <property type="match status" value="1"/>
</dbReference>
<feature type="binding site" evidence="7">
    <location>
        <position position="78"/>
    </location>
    <ligand>
        <name>Fe(3+)</name>
        <dbReference type="ChEBI" id="CHEBI:29034"/>
    </ligand>
</feature>
<protein>
    <recommendedName>
        <fullName evidence="1 7">Imidazolonepropionase</fullName>
        <ecNumber evidence="1 7">3.5.2.7</ecNumber>
    </recommendedName>
    <alternativeName>
        <fullName evidence="7">Imidazolone-5-propionate hydrolase</fullName>
    </alternativeName>
</protein>
<evidence type="ECO:0000256" key="5">
    <source>
        <dbReference type="ARBA" id="ARBA00022833"/>
    </source>
</evidence>
<dbReference type="EMBL" id="AP011529">
    <property type="protein sequence ID" value="BAI80409.1"/>
    <property type="molecule type" value="Genomic_DNA"/>
</dbReference>
<feature type="domain" description="Amidohydrolase-related" evidence="8">
    <location>
        <begin position="67"/>
        <end position="408"/>
    </location>
</feature>
<dbReference type="STRING" id="639282.DEFDS_0937"/>
<dbReference type="FunFam" id="3.20.20.140:FF:000007">
    <property type="entry name" value="Imidazolonepropionase"/>
    <property type="match status" value="1"/>
</dbReference>
<feature type="binding site" evidence="7">
    <location>
        <position position="326"/>
    </location>
    <ligand>
        <name>4-imidazolone-5-propanoate</name>
        <dbReference type="ChEBI" id="CHEBI:77893"/>
    </ligand>
</feature>
<feature type="binding site" evidence="7">
    <location>
        <position position="148"/>
    </location>
    <ligand>
        <name>N-formimidoyl-L-glutamate</name>
        <dbReference type="ChEBI" id="CHEBI:58928"/>
    </ligand>
</feature>
<dbReference type="UniPathway" id="UPA00379">
    <property type="reaction ID" value="UER00551"/>
</dbReference>
<feature type="binding site" evidence="7">
    <location>
        <position position="246"/>
    </location>
    <ligand>
        <name>Fe(3+)</name>
        <dbReference type="ChEBI" id="CHEBI:29034"/>
    </ligand>
</feature>
<dbReference type="PANTHER" id="PTHR42752:SF1">
    <property type="entry name" value="IMIDAZOLONEPROPIONASE-RELATED"/>
    <property type="match status" value="1"/>
</dbReference>
<dbReference type="InterPro" id="IPR032466">
    <property type="entry name" value="Metal_Hydrolase"/>
</dbReference>
<sequence>MGLQMRKVIKNIKQLVTPVNKKYAVKDDAKKLDIYENVNLIIENGIIVDITTKEAEANEVIDATGKVVLPAFVDPHTHIPFIGSREDEFNKRIMGKTYMEIAAEGGGINSTVRSVRNATFDELYEAAKKDLELMISFGVATVEMKSGYGLDLENEIKQLKVIRKLQEEYHVDIKSTFLGAHEIPLEYRGKKEEYIDLVINKMLPTVKEKGLAEYVDIFCEKGVFEIDDTKKILTAAKDLGFKVKIHADEIYPLGGSELCAEFEAVSGEHLVKIKDEHIEKMIDAGCVFNLLPATTFFLMSKEYAPARKILDRGGIVALSTDLNPGSSYTHSIQMVMVIACLNMGMTMEEVINAVTINGAHSLELSDKTGSIHRGKQADLVILDAPDYRYLVYNFGVNRIEKVIKKGEIIFQK</sequence>
<dbReference type="Gene3D" id="2.30.40.10">
    <property type="entry name" value="Urease, subunit C, domain 1"/>
    <property type="match status" value="1"/>
</dbReference>
<evidence type="ECO:0000259" key="8">
    <source>
        <dbReference type="Pfam" id="PF01979"/>
    </source>
</evidence>
<accession>D3PCT6</accession>
<organism evidence="9 10">
    <name type="scientific">Deferribacter desulfuricans (strain DSM 14783 / JCM 11476 / NBRC 101012 / SSM1)</name>
    <dbReference type="NCBI Taxonomy" id="639282"/>
    <lineage>
        <taxon>Bacteria</taxon>
        <taxon>Pseudomonadati</taxon>
        <taxon>Deferribacterota</taxon>
        <taxon>Deferribacteres</taxon>
        <taxon>Deferribacterales</taxon>
        <taxon>Deferribacteraceae</taxon>
        <taxon>Deferribacter</taxon>
    </lineage>
</organism>
<evidence type="ECO:0000313" key="9">
    <source>
        <dbReference type="EMBL" id="BAI80409.1"/>
    </source>
</evidence>
<dbReference type="NCBIfam" id="TIGR01224">
    <property type="entry name" value="hutI"/>
    <property type="match status" value="1"/>
</dbReference>